<keyword evidence="2" id="KW-0677">Repeat</keyword>
<dbReference type="InterPro" id="IPR001680">
    <property type="entry name" value="WD40_rpt"/>
</dbReference>
<dbReference type="SUPFAM" id="SSF50978">
    <property type="entry name" value="WD40 repeat-like"/>
    <property type="match status" value="1"/>
</dbReference>
<proteinExistence type="predicted"/>
<evidence type="ECO:0000256" key="1">
    <source>
        <dbReference type="ARBA" id="ARBA00022574"/>
    </source>
</evidence>
<dbReference type="eggNOG" id="KOG0647">
    <property type="taxonomic scope" value="Eukaryota"/>
</dbReference>
<dbReference type="OMA" id="EAMDQSI"/>
<accession>A7AV86</accession>
<keyword evidence="5" id="KW-1185">Reference proteome</keyword>
<dbReference type="InParanoid" id="A7AV86"/>
<dbReference type="PROSITE" id="PS50294">
    <property type="entry name" value="WD_REPEATS_REGION"/>
    <property type="match status" value="1"/>
</dbReference>
<dbReference type="GeneID" id="5477499"/>
<gene>
    <name evidence="4" type="ORF">BBOV_IV001150</name>
</gene>
<evidence type="ECO:0000313" key="5">
    <source>
        <dbReference type="Proteomes" id="UP000002173"/>
    </source>
</evidence>
<evidence type="ECO:0000256" key="2">
    <source>
        <dbReference type="ARBA" id="ARBA00022737"/>
    </source>
</evidence>
<comment type="caution">
    <text evidence="4">The sequence shown here is derived from an EMBL/GenBank/DDBJ whole genome shotgun (WGS) entry which is preliminary data.</text>
</comment>
<evidence type="ECO:0000313" key="4">
    <source>
        <dbReference type="EMBL" id="EDO05712.1"/>
    </source>
</evidence>
<reference evidence="5" key="2">
    <citation type="journal article" date="2020" name="Data Brief">
        <title>Transcriptome dataset of Babesia bovis life stages within vertebrate and invertebrate hosts.</title>
        <authorList>
            <person name="Ueti M.W."/>
            <person name="Johnson W.C."/>
            <person name="Kappmeyer L.S."/>
            <person name="Herndon D.R."/>
            <person name="Mousel M.R."/>
            <person name="Reif K.E."/>
            <person name="Taus N.S."/>
            <person name="Ifeonu O.O."/>
            <person name="Silva J.C."/>
            <person name="Suarez C.E."/>
            <person name="Brayton K.A."/>
        </authorList>
    </citation>
    <scope>NUCLEOTIDE SEQUENCE [LARGE SCALE GENOMIC DNA]</scope>
</reference>
<feature type="repeat" description="WD" evidence="3">
    <location>
        <begin position="252"/>
        <end position="293"/>
    </location>
</feature>
<dbReference type="AlphaFoldDB" id="A7AV86"/>
<reference evidence="4 5" key="1">
    <citation type="journal article" date="2007" name="PLoS Pathog.">
        <title>Genome sequence of Babesia bovis and comparative analysis of apicomplexan hemoprotozoa.</title>
        <authorList>
            <person name="Brayton K.A."/>
            <person name="Lau A.O.T."/>
            <person name="Herndon D.R."/>
            <person name="Hannick L."/>
            <person name="Kappmeyer L.S."/>
            <person name="Berens S.J."/>
            <person name="Bidwell S.L."/>
            <person name="Brown W.C."/>
            <person name="Crabtree J."/>
            <person name="Fadrosh D."/>
            <person name="Feldblum T."/>
            <person name="Forberger H.A."/>
            <person name="Haas B.J."/>
            <person name="Howell J.M."/>
            <person name="Khouri H."/>
            <person name="Koo H."/>
            <person name="Mann D.J."/>
            <person name="Norimine J."/>
            <person name="Paulsen I.T."/>
            <person name="Radune D."/>
            <person name="Ren Q."/>
            <person name="Smith R.K. Jr."/>
            <person name="Suarez C.E."/>
            <person name="White O."/>
            <person name="Wortman J.R."/>
            <person name="Knowles D.P. Jr."/>
            <person name="McElwain T.F."/>
            <person name="Nene V.M."/>
        </authorList>
    </citation>
    <scope>NUCLEOTIDE SEQUENCE [LARGE SCALE GENOMIC DNA]</scope>
    <source>
        <strain evidence="4">T2Bo</strain>
    </source>
</reference>
<dbReference type="SMART" id="SM00320">
    <property type="entry name" value="WD40"/>
    <property type="match status" value="5"/>
</dbReference>
<protein>
    <submittedName>
        <fullName evidence="4">mRNA export protein, putative</fullName>
    </submittedName>
</protein>
<feature type="repeat" description="WD" evidence="3">
    <location>
        <begin position="110"/>
        <end position="142"/>
    </location>
</feature>
<dbReference type="EMBL" id="AAXT01000004">
    <property type="protein sequence ID" value="EDO05712.1"/>
    <property type="molecule type" value="Genomic_DNA"/>
</dbReference>
<dbReference type="PANTHER" id="PTHR10971">
    <property type="entry name" value="MRNA EXPORT FACTOR AND BUB3"/>
    <property type="match status" value="1"/>
</dbReference>
<reference evidence="5" key="3">
    <citation type="journal article" date="2021" name="Int. J. Parasitol.">
        <title>Comparative analysis of gene expression between Babesia bovis blood stages and kinetes allowed by improved genome annotation.</title>
        <authorList>
            <person name="Ueti M.W."/>
            <person name="Johnson W.C."/>
            <person name="Kappmeyer L.S."/>
            <person name="Herndon D.R."/>
            <person name="Mousel M.R."/>
            <person name="Reif K.E."/>
            <person name="Taus N.S."/>
            <person name="Ifeonu O.O."/>
            <person name="Silva J.C."/>
            <person name="Suarez C.E."/>
            <person name="Brayton K.A."/>
        </authorList>
    </citation>
    <scope>NUCLEOTIDE SEQUENCE [LARGE SCALE GENOMIC DNA]</scope>
</reference>
<organism evidence="4 5">
    <name type="scientific">Babesia bovis</name>
    <dbReference type="NCBI Taxonomy" id="5865"/>
    <lineage>
        <taxon>Eukaryota</taxon>
        <taxon>Sar</taxon>
        <taxon>Alveolata</taxon>
        <taxon>Apicomplexa</taxon>
        <taxon>Aconoidasida</taxon>
        <taxon>Piroplasmida</taxon>
        <taxon>Babesiidae</taxon>
        <taxon>Babesia</taxon>
    </lineage>
</organism>
<name>A7AV86_BABBO</name>
<sequence length="359" mass="40627">MAYSRSSTDDPKTHFLTGIPDDSISHIRWSHSSNPLLLSAGSWDKTVRLWRISPNIGNTLTSDCVVLYRQEAPILTSCFSDDNTKFFAGGCSNTVMAYDLASRNATGVLVARHDKPVTSIYWVQKYNALLTASWDGRVCLWDGRQSMPVWFDNVDAKIFAFHFRPNVACAGCHNGKIFVWNLDDIQHAKNRVMFDSTLRCQIRSISLFPNLTDKGGFIYSSIGGRAVVKHFVEVNRDSTFTFKCHRQELQNKGGQIYSVNAIDFHNNHGTFVTGGGDGNFVIWDKDNRSRLKQFNNVDAPVVDVKLHSDTTILAYATSYDWYKGYNQDLLMKTRRQIGVMQLRSEDFKPRPKTVGGGRR</sequence>
<dbReference type="Proteomes" id="UP000002173">
    <property type="component" value="Unassembled WGS sequence"/>
</dbReference>
<dbReference type="Gene3D" id="2.130.10.10">
    <property type="entry name" value="YVTN repeat-like/Quinoprotein amine dehydrogenase"/>
    <property type="match status" value="1"/>
</dbReference>
<dbReference type="Pfam" id="PF00400">
    <property type="entry name" value="WD40"/>
    <property type="match status" value="3"/>
</dbReference>
<dbReference type="VEuPathDB" id="PiroplasmaDB:BBOV_IV001150"/>
<keyword evidence="1 3" id="KW-0853">WD repeat</keyword>
<dbReference type="InterPro" id="IPR015943">
    <property type="entry name" value="WD40/YVTN_repeat-like_dom_sf"/>
</dbReference>
<dbReference type="PROSITE" id="PS50082">
    <property type="entry name" value="WD_REPEATS_2"/>
    <property type="match status" value="2"/>
</dbReference>
<dbReference type="RefSeq" id="XP_001609280.1">
    <property type="nucleotide sequence ID" value="XM_001609230.1"/>
</dbReference>
<dbReference type="KEGG" id="bbo:BBOV_IV001150"/>
<dbReference type="InterPro" id="IPR036322">
    <property type="entry name" value="WD40_repeat_dom_sf"/>
</dbReference>
<dbReference type="STRING" id="5865.A7AV86"/>
<evidence type="ECO:0000256" key="3">
    <source>
        <dbReference type="PROSITE-ProRule" id="PRU00221"/>
    </source>
</evidence>